<evidence type="ECO:0000256" key="1">
    <source>
        <dbReference type="SAM" id="MobiDB-lite"/>
    </source>
</evidence>
<organism evidence="2 3">
    <name type="scientific">Chlamydomonas eustigma</name>
    <dbReference type="NCBI Taxonomy" id="1157962"/>
    <lineage>
        <taxon>Eukaryota</taxon>
        <taxon>Viridiplantae</taxon>
        <taxon>Chlorophyta</taxon>
        <taxon>core chlorophytes</taxon>
        <taxon>Chlorophyceae</taxon>
        <taxon>CS clade</taxon>
        <taxon>Chlamydomonadales</taxon>
        <taxon>Chlamydomonadaceae</taxon>
        <taxon>Chlamydomonas</taxon>
    </lineage>
</organism>
<comment type="caution">
    <text evidence="2">The sequence shown here is derived from an EMBL/GenBank/DDBJ whole genome shotgun (WGS) entry which is preliminary data.</text>
</comment>
<feature type="region of interest" description="Disordered" evidence="1">
    <location>
        <begin position="38"/>
        <end position="75"/>
    </location>
</feature>
<feature type="compositionally biased region" description="Gly residues" evidence="1">
    <location>
        <begin position="43"/>
        <end position="75"/>
    </location>
</feature>
<feature type="region of interest" description="Disordered" evidence="1">
    <location>
        <begin position="131"/>
        <end position="158"/>
    </location>
</feature>
<reference evidence="2 3" key="1">
    <citation type="submission" date="2017-08" db="EMBL/GenBank/DDBJ databases">
        <title>Acidophilic green algal genome provides insights into adaptation to an acidic environment.</title>
        <authorList>
            <person name="Hirooka S."/>
            <person name="Hirose Y."/>
            <person name="Kanesaki Y."/>
            <person name="Higuchi S."/>
            <person name="Fujiwara T."/>
            <person name="Onuma R."/>
            <person name="Era A."/>
            <person name="Ohbayashi R."/>
            <person name="Uzuka A."/>
            <person name="Nozaki H."/>
            <person name="Yoshikawa H."/>
            <person name="Miyagishima S.Y."/>
        </authorList>
    </citation>
    <scope>NUCLEOTIDE SEQUENCE [LARGE SCALE GENOMIC DNA]</scope>
    <source>
        <strain evidence="2 3">NIES-2499</strain>
    </source>
</reference>
<protein>
    <submittedName>
        <fullName evidence="2">Uncharacterized protein</fullName>
    </submittedName>
</protein>
<dbReference type="EMBL" id="BEGY01000124">
    <property type="protein sequence ID" value="GAX84409.1"/>
    <property type="molecule type" value="Genomic_DNA"/>
</dbReference>
<dbReference type="AlphaFoldDB" id="A0A250XN80"/>
<sequence>MIVEEYEFMKVARTEHVADVGKDGWDGLVGALTTQNSEHKAQAGGGGGGGGDGGGGDGGGGDGGEGLGGGGEGGGGLGGGGAGGGGGGGVGGGGGGGEGGGGEGGGGGGTGVGVGEAAVLAEGIGIGEGIEFGEGERVGEGEGTRVGAGSGEVEGVGVGEGAEEKPMTLMNPKLKGMDPVNASPVTSKSTIKPSYLPAPQSTGKVPTNWLLLRSIVVRGPVPK</sequence>
<evidence type="ECO:0000313" key="2">
    <source>
        <dbReference type="EMBL" id="GAX84409.1"/>
    </source>
</evidence>
<feature type="compositionally biased region" description="Gly residues" evidence="1">
    <location>
        <begin position="144"/>
        <end position="158"/>
    </location>
</feature>
<dbReference type="Proteomes" id="UP000232323">
    <property type="component" value="Unassembled WGS sequence"/>
</dbReference>
<feature type="compositionally biased region" description="Basic and acidic residues" evidence="1">
    <location>
        <begin position="134"/>
        <end position="143"/>
    </location>
</feature>
<evidence type="ECO:0000313" key="3">
    <source>
        <dbReference type="Proteomes" id="UP000232323"/>
    </source>
</evidence>
<proteinExistence type="predicted"/>
<feature type="region of interest" description="Disordered" evidence="1">
    <location>
        <begin position="171"/>
        <end position="203"/>
    </location>
</feature>
<feature type="compositionally biased region" description="Polar residues" evidence="1">
    <location>
        <begin position="183"/>
        <end position="192"/>
    </location>
</feature>
<name>A0A250XN80_9CHLO</name>
<accession>A0A250XN80</accession>
<keyword evidence="3" id="KW-1185">Reference proteome</keyword>
<gene>
    <name evidence="2" type="ORF">CEUSTIGMA_g11831.t1</name>
</gene>